<name>A0A5J6MYN5_9PROT</name>
<dbReference type="InterPro" id="IPR031107">
    <property type="entry name" value="Small_HSP"/>
</dbReference>
<dbReference type="AlphaFoldDB" id="A0A5J6MYN5"/>
<comment type="similarity">
    <text evidence="1 2">Belongs to the small heat shock protein (HSP20) family.</text>
</comment>
<evidence type="ECO:0000259" key="4">
    <source>
        <dbReference type="PROSITE" id="PS01031"/>
    </source>
</evidence>
<feature type="compositionally biased region" description="Basic and acidic residues" evidence="3">
    <location>
        <begin position="1"/>
        <end position="13"/>
    </location>
</feature>
<dbReference type="PROSITE" id="PS01031">
    <property type="entry name" value="SHSP"/>
    <property type="match status" value="1"/>
</dbReference>
<dbReference type="Pfam" id="PF00011">
    <property type="entry name" value="HSP20"/>
    <property type="match status" value="1"/>
</dbReference>
<organism evidence="5 6">
    <name type="scientific">Hypericibacter adhaerens</name>
    <dbReference type="NCBI Taxonomy" id="2602016"/>
    <lineage>
        <taxon>Bacteria</taxon>
        <taxon>Pseudomonadati</taxon>
        <taxon>Pseudomonadota</taxon>
        <taxon>Alphaproteobacteria</taxon>
        <taxon>Rhodospirillales</taxon>
        <taxon>Dongiaceae</taxon>
        <taxon>Hypericibacter</taxon>
    </lineage>
</organism>
<dbReference type="KEGG" id="hadh:FRZ61_20020"/>
<sequence length="182" mass="20012">MAGNERQKAEARSGELLPRGVDPFAPSGLFGDFDRMVDGMMRGLFLSPFERRLFDLPAARAAQGAVGGNAVAPKAEFSETDKSYELSCELPGLSEKDIELTIQDGVIDIKGQKETRREEKDDKKNYHFSERSYGAFQRSFRLPENVDEGAVSALFENGVLTVTLPKRAGTAAAQKKIPIAKR</sequence>
<proteinExistence type="inferred from homology"/>
<dbReference type="EMBL" id="CP042582">
    <property type="protein sequence ID" value="QEX22073.1"/>
    <property type="molecule type" value="Genomic_DNA"/>
</dbReference>
<dbReference type="Gene3D" id="2.60.40.790">
    <property type="match status" value="1"/>
</dbReference>
<evidence type="ECO:0000313" key="5">
    <source>
        <dbReference type="EMBL" id="QEX22073.1"/>
    </source>
</evidence>
<dbReference type="RefSeq" id="WP_191909379.1">
    <property type="nucleotide sequence ID" value="NZ_CP042582.1"/>
</dbReference>
<dbReference type="SUPFAM" id="SSF49764">
    <property type="entry name" value="HSP20-like chaperones"/>
    <property type="match status" value="1"/>
</dbReference>
<dbReference type="PANTHER" id="PTHR11527">
    <property type="entry name" value="HEAT-SHOCK PROTEIN 20 FAMILY MEMBER"/>
    <property type="match status" value="1"/>
</dbReference>
<feature type="region of interest" description="Disordered" evidence="3">
    <location>
        <begin position="1"/>
        <end position="23"/>
    </location>
</feature>
<reference evidence="5 6" key="1">
    <citation type="submission" date="2019-08" db="EMBL/GenBank/DDBJ databases">
        <title>Hyperibacter terrae gen. nov., sp. nov. and Hyperibacter viscosus sp. nov., two new members in the family Rhodospirillaceae isolated from the rhizosphere of Hypericum perforatum.</title>
        <authorList>
            <person name="Noviana Z."/>
        </authorList>
    </citation>
    <scope>NUCLEOTIDE SEQUENCE [LARGE SCALE GENOMIC DNA]</scope>
    <source>
        <strain evidence="5 6">R5959</strain>
    </source>
</reference>
<dbReference type="InterPro" id="IPR008978">
    <property type="entry name" value="HSP20-like_chaperone"/>
</dbReference>
<gene>
    <name evidence="5" type="ORF">FRZ61_20020</name>
</gene>
<keyword evidence="6" id="KW-1185">Reference proteome</keyword>
<evidence type="ECO:0000313" key="6">
    <source>
        <dbReference type="Proteomes" id="UP000325797"/>
    </source>
</evidence>
<dbReference type="CDD" id="cd06464">
    <property type="entry name" value="ACD_sHsps-like"/>
    <property type="match status" value="1"/>
</dbReference>
<accession>A0A5J6MYN5</accession>
<feature type="domain" description="SHSP" evidence="4">
    <location>
        <begin position="66"/>
        <end position="182"/>
    </location>
</feature>
<protein>
    <recommendedName>
        <fullName evidence="4">SHSP domain-containing protein</fullName>
    </recommendedName>
</protein>
<dbReference type="InterPro" id="IPR002068">
    <property type="entry name" value="A-crystallin/Hsp20_dom"/>
</dbReference>
<evidence type="ECO:0000256" key="1">
    <source>
        <dbReference type="PROSITE-ProRule" id="PRU00285"/>
    </source>
</evidence>
<evidence type="ECO:0000256" key="2">
    <source>
        <dbReference type="RuleBase" id="RU003616"/>
    </source>
</evidence>
<evidence type="ECO:0000256" key="3">
    <source>
        <dbReference type="SAM" id="MobiDB-lite"/>
    </source>
</evidence>
<dbReference type="Proteomes" id="UP000325797">
    <property type="component" value="Chromosome"/>
</dbReference>